<dbReference type="AlphaFoldDB" id="A0A1N7AS67"/>
<name>A0A1N7AS67_9RHOO</name>
<gene>
    <name evidence="1" type="ORF">SAMN05421829_11516</name>
</gene>
<reference evidence="2" key="1">
    <citation type="submission" date="2017-01" db="EMBL/GenBank/DDBJ databases">
        <authorList>
            <person name="Varghese N."/>
            <person name="Submissions S."/>
        </authorList>
    </citation>
    <scope>NUCLEOTIDE SEQUENCE [LARGE SCALE GENOMIC DNA]</scope>
    <source>
        <strain evidence="2">ATCC 51758</strain>
    </source>
</reference>
<dbReference type="Proteomes" id="UP000186819">
    <property type="component" value="Unassembled WGS sequence"/>
</dbReference>
<dbReference type="RefSeq" id="WP_076603706.1">
    <property type="nucleotide sequence ID" value="NZ_FTMD01000015.1"/>
</dbReference>
<accession>A0A1N7AS67</accession>
<protein>
    <submittedName>
        <fullName evidence="1">Uncharacterized protein</fullName>
    </submittedName>
</protein>
<proteinExistence type="predicted"/>
<evidence type="ECO:0000313" key="1">
    <source>
        <dbReference type="EMBL" id="SIR41914.1"/>
    </source>
</evidence>
<dbReference type="EMBL" id="FTMD01000015">
    <property type="protein sequence ID" value="SIR41914.1"/>
    <property type="molecule type" value="Genomic_DNA"/>
</dbReference>
<evidence type="ECO:0000313" key="2">
    <source>
        <dbReference type="Proteomes" id="UP000186819"/>
    </source>
</evidence>
<organism evidence="1 2">
    <name type="scientific">Aromatoleum tolulyticum</name>
    <dbReference type="NCBI Taxonomy" id="34027"/>
    <lineage>
        <taxon>Bacteria</taxon>
        <taxon>Pseudomonadati</taxon>
        <taxon>Pseudomonadota</taxon>
        <taxon>Betaproteobacteria</taxon>
        <taxon>Rhodocyclales</taxon>
        <taxon>Rhodocyclaceae</taxon>
        <taxon>Aromatoleum</taxon>
    </lineage>
</organism>
<dbReference type="OrthoDB" id="9179938at2"/>
<sequence>MATATTERVPLNELENEFIPPIGETAPRDIAWEQRLNAEVAWQLARETVDDGLAQWTDRAAEGASRRLPTMRTIARMNTALVALRERLYQIQNEAANIAISELALRQQSDPAASSEDAFSPLHAQNARRIEALAASCYELLAGAQGNLAAVAGKVPAGYAADSATSGRAGLEESLHAERRQRNALIDFPDRRAAA</sequence>
<keyword evidence="2" id="KW-1185">Reference proteome</keyword>